<dbReference type="PANTHER" id="PTHR23022">
    <property type="entry name" value="TRANSPOSABLE ELEMENT-RELATED"/>
    <property type="match status" value="1"/>
</dbReference>
<protein>
    <recommendedName>
        <fullName evidence="5">Transposase Tc1-like domain-containing protein</fullName>
    </recommendedName>
</protein>
<dbReference type="PANTHER" id="PTHR23022:SF135">
    <property type="entry name" value="SI:DKEY-77F5.3"/>
    <property type="match status" value="1"/>
</dbReference>
<dbReference type="GO" id="GO:0003677">
    <property type="term" value="F:DNA binding"/>
    <property type="evidence" value="ECO:0007669"/>
    <property type="project" value="InterPro"/>
</dbReference>
<evidence type="ECO:0000259" key="2">
    <source>
        <dbReference type="Pfam" id="PF25787"/>
    </source>
</evidence>
<keyword evidence="4" id="KW-1185">Reference proteome</keyword>
<dbReference type="InterPro" id="IPR052338">
    <property type="entry name" value="Transposase_5"/>
</dbReference>
<evidence type="ECO:0000259" key="1">
    <source>
        <dbReference type="Pfam" id="PF01498"/>
    </source>
</evidence>
<dbReference type="Pfam" id="PF25787">
    <property type="entry name" value="HTH_SB"/>
    <property type="match status" value="1"/>
</dbReference>
<name>A0AAD9DK22_9TELE</name>
<evidence type="ECO:0000313" key="4">
    <source>
        <dbReference type="Proteomes" id="UP001239994"/>
    </source>
</evidence>
<sequence length="237" mass="26792">MKSKELSVDLQDRIVSRYREAEGYRKTSAAFKVPMSTVVSIIRKWKKFGTTRTLPRAGRPDNLSDRALVREVTKKPRVTLTELQHCSVEGGEPSRRTTTSASLHESGLYGRVARRKPLLSKRHKTARTCPQDSPEFAKRHLKDSQTMRNKILWSDETTIELFGLNAKRHVWRKPGTANHLANTIPTVKHGGGNIMLGCFSAAGTGRLVRVERKMNAAMYRDILEENLLQSTLDLRLG</sequence>
<feature type="domain" description="Sleeping Beauty transposase HTH" evidence="2">
    <location>
        <begin position="1"/>
        <end position="52"/>
    </location>
</feature>
<dbReference type="GO" id="GO:0006313">
    <property type="term" value="P:DNA transposition"/>
    <property type="evidence" value="ECO:0007669"/>
    <property type="project" value="InterPro"/>
</dbReference>
<organism evidence="3 4">
    <name type="scientific">Electrophorus voltai</name>
    <dbReference type="NCBI Taxonomy" id="2609070"/>
    <lineage>
        <taxon>Eukaryota</taxon>
        <taxon>Metazoa</taxon>
        <taxon>Chordata</taxon>
        <taxon>Craniata</taxon>
        <taxon>Vertebrata</taxon>
        <taxon>Euteleostomi</taxon>
        <taxon>Actinopterygii</taxon>
        <taxon>Neopterygii</taxon>
        <taxon>Teleostei</taxon>
        <taxon>Ostariophysi</taxon>
        <taxon>Gymnotiformes</taxon>
        <taxon>Gymnotoidei</taxon>
        <taxon>Gymnotidae</taxon>
        <taxon>Electrophorus</taxon>
    </lineage>
</organism>
<evidence type="ECO:0008006" key="5">
    <source>
        <dbReference type="Google" id="ProtNLM"/>
    </source>
</evidence>
<comment type="caution">
    <text evidence="3">The sequence shown here is derived from an EMBL/GenBank/DDBJ whole genome shotgun (WGS) entry which is preliminary data.</text>
</comment>
<evidence type="ECO:0000313" key="3">
    <source>
        <dbReference type="EMBL" id="KAK1784651.1"/>
    </source>
</evidence>
<dbReference type="InterPro" id="IPR009057">
    <property type="entry name" value="Homeodomain-like_sf"/>
</dbReference>
<accession>A0AAD9DK22</accession>
<dbReference type="Gene3D" id="1.10.10.10">
    <property type="entry name" value="Winged helix-like DNA-binding domain superfamily/Winged helix DNA-binding domain"/>
    <property type="match status" value="1"/>
</dbReference>
<gene>
    <name evidence="3" type="ORF">P4O66_003334</name>
</gene>
<dbReference type="Gene3D" id="3.30.420.10">
    <property type="entry name" value="Ribonuclease H-like superfamily/Ribonuclease H"/>
    <property type="match status" value="1"/>
</dbReference>
<dbReference type="EMBL" id="JAROKS010000026">
    <property type="protein sequence ID" value="KAK1784651.1"/>
    <property type="molecule type" value="Genomic_DNA"/>
</dbReference>
<dbReference type="GO" id="GO:0015074">
    <property type="term" value="P:DNA integration"/>
    <property type="evidence" value="ECO:0007669"/>
    <property type="project" value="InterPro"/>
</dbReference>
<dbReference type="InterPro" id="IPR057667">
    <property type="entry name" value="HTH_SB"/>
</dbReference>
<dbReference type="InterPro" id="IPR036388">
    <property type="entry name" value="WH-like_DNA-bd_sf"/>
</dbReference>
<dbReference type="InterPro" id="IPR036397">
    <property type="entry name" value="RNaseH_sf"/>
</dbReference>
<proteinExistence type="predicted"/>
<feature type="domain" description="Transposase Tc1-like" evidence="1">
    <location>
        <begin position="65"/>
        <end position="141"/>
    </location>
</feature>
<dbReference type="AlphaFoldDB" id="A0AAD9DK22"/>
<dbReference type="Proteomes" id="UP001239994">
    <property type="component" value="Unassembled WGS sequence"/>
</dbReference>
<dbReference type="SUPFAM" id="SSF46689">
    <property type="entry name" value="Homeodomain-like"/>
    <property type="match status" value="1"/>
</dbReference>
<dbReference type="Pfam" id="PF01498">
    <property type="entry name" value="HTH_Tnp_Tc3_2"/>
    <property type="match status" value="1"/>
</dbReference>
<reference evidence="3" key="1">
    <citation type="submission" date="2023-03" db="EMBL/GenBank/DDBJ databases">
        <title>Electrophorus voltai genome.</title>
        <authorList>
            <person name="Bian C."/>
        </authorList>
    </citation>
    <scope>NUCLEOTIDE SEQUENCE</scope>
    <source>
        <strain evidence="3">CB-2022</strain>
        <tissue evidence="3">Muscle</tissue>
    </source>
</reference>
<dbReference type="InterPro" id="IPR002492">
    <property type="entry name" value="Transposase_Tc1-like"/>
</dbReference>